<dbReference type="PANTHER" id="PTHR34876">
    <property type="match status" value="1"/>
</dbReference>
<evidence type="ECO:0000259" key="12">
    <source>
        <dbReference type="PROSITE" id="PS51173"/>
    </source>
</evidence>
<dbReference type="Pfam" id="PF01341">
    <property type="entry name" value="Glyco_hydro_6"/>
    <property type="match status" value="1"/>
</dbReference>
<feature type="active site" description="Proton donor" evidence="9">
    <location>
        <position position="154"/>
    </location>
</feature>
<evidence type="ECO:0000256" key="9">
    <source>
        <dbReference type="PROSITE-ProRule" id="PRU10057"/>
    </source>
</evidence>
<dbReference type="Proteomes" id="UP000676079">
    <property type="component" value="Chromosome"/>
</dbReference>
<dbReference type="Pfam" id="PF00553">
    <property type="entry name" value="CBM_2"/>
    <property type="match status" value="1"/>
</dbReference>
<keyword evidence="2 10" id="KW-0378">Hydrolase</keyword>
<evidence type="ECO:0000256" key="5">
    <source>
        <dbReference type="ARBA" id="ARBA00023277"/>
    </source>
</evidence>
<feature type="region of interest" description="Disordered" evidence="11">
    <location>
        <begin position="255"/>
        <end position="286"/>
    </location>
</feature>
<feature type="signal peptide" evidence="10">
    <location>
        <begin position="1"/>
        <end position="28"/>
    </location>
</feature>
<dbReference type="InterPro" id="IPR001524">
    <property type="entry name" value="Glyco_hydro_6_CS"/>
</dbReference>
<dbReference type="SUPFAM" id="SSF49384">
    <property type="entry name" value="Carbohydrate-binding domain"/>
    <property type="match status" value="1"/>
</dbReference>
<protein>
    <recommendedName>
        <fullName evidence="10">Glucanase</fullName>
        <ecNumber evidence="10">3.2.1.-</ecNumber>
    </recommendedName>
</protein>
<feature type="compositionally biased region" description="Low complexity" evidence="11">
    <location>
        <begin position="334"/>
        <end position="344"/>
    </location>
</feature>
<dbReference type="InterPro" id="IPR016288">
    <property type="entry name" value="Beta_cellobiohydrolase"/>
</dbReference>
<proteinExistence type="inferred from homology"/>
<dbReference type="EMBL" id="CP074133">
    <property type="protein sequence ID" value="QUX23471.1"/>
    <property type="molecule type" value="Genomic_DNA"/>
</dbReference>
<dbReference type="SUPFAM" id="SSF51989">
    <property type="entry name" value="Glycosyl hydrolases family 6, cellulases"/>
    <property type="match status" value="1"/>
</dbReference>
<evidence type="ECO:0000313" key="13">
    <source>
        <dbReference type="EMBL" id="QUX23471.1"/>
    </source>
</evidence>
<dbReference type="PRINTS" id="PR00733">
    <property type="entry name" value="GLHYDRLASE6"/>
</dbReference>
<evidence type="ECO:0000256" key="1">
    <source>
        <dbReference type="ARBA" id="ARBA00022729"/>
    </source>
</evidence>
<feature type="active site" evidence="8">
    <location>
        <position position="116"/>
    </location>
</feature>
<keyword evidence="1 10" id="KW-0732">Signal</keyword>
<sequence>MSRTTRLRAALGAAAGSVAVLAAAVAFAAAGTVAPAAADTGFYVNPDTSAARWAADNPSDPRAAVIEERIASVAQGTWFTRHNPATVRGEVDALVGAADAVGQVPIMVVYNIPGRDCGNHSGGGAPSHEAYRQWVDEVAAGLGGRPAYIILEPDALPLVSGCSEPEDTQALLDSMAYAGRALKAGSSQARVYFDIGHSDWLTPSRAAELLNGADVAGSADGISTNTSNYRRTEDEVAFARSVIAATGVPGLGAVIDTSRNGNGPSPDDEWCDPRGRALGTPSTTDTGDPAIDAFLWVKLPGEADGCAGPAGSFVPDLAYEMALNAGEPSEEPTEGPTEVPSGEPSEPPADGDCTAAYRVDNDWGSGFQATVTVTAHVPVDGWRVEWEFADGQTVTQAWNARVTSSGGAVTALNPEWGGALGQGATAEFGFTGARTGANTVPEVTCSAA</sequence>
<organism evidence="13 14">
    <name type="scientific">Nocardiopsis changdeensis</name>
    <dbReference type="NCBI Taxonomy" id="2831969"/>
    <lineage>
        <taxon>Bacteria</taxon>
        <taxon>Bacillati</taxon>
        <taxon>Actinomycetota</taxon>
        <taxon>Actinomycetes</taxon>
        <taxon>Streptosporangiales</taxon>
        <taxon>Nocardiopsidaceae</taxon>
        <taxon>Nocardiopsis</taxon>
    </lineage>
</organism>
<dbReference type="PANTHER" id="PTHR34876:SF4">
    <property type="entry name" value="1,4-BETA-D-GLUCAN CELLOBIOHYDROLASE C-RELATED"/>
    <property type="match status" value="1"/>
</dbReference>
<evidence type="ECO:0000256" key="4">
    <source>
        <dbReference type="ARBA" id="ARBA00023157"/>
    </source>
</evidence>
<dbReference type="PROSITE" id="PS00656">
    <property type="entry name" value="GLYCOSYL_HYDROL_F6_2"/>
    <property type="match status" value="1"/>
</dbReference>
<dbReference type="RefSeq" id="WP_220564694.1">
    <property type="nucleotide sequence ID" value="NZ_CP074133.1"/>
</dbReference>
<evidence type="ECO:0000256" key="6">
    <source>
        <dbReference type="ARBA" id="ARBA00023295"/>
    </source>
</evidence>
<dbReference type="InterPro" id="IPR008965">
    <property type="entry name" value="CBM2/CBM3_carb-bd_dom_sf"/>
</dbReference>
<gene>
    <name evidence="13" type="ORF">KGD84_03575</name>
</gene>
<evidence type="ECO:0000256" key="10">
    <source>
        <dbReference type="RuleBase" id="RU361186"/>
    </source>
</evidence>
<keyword evidence="5 10" id="KW-0119">Carbohydrate metabolism</keyword>
<evidence type="ECO:0000256" key="8">
    <source>
        <dbReference type="PROSITE-ProRule" id="PRU10056"/>
    </source>
</evidence>
<dbReference type="InterPro" id="IPR012291">
    <property type="entry name" value="CBM2_carb-bd_dom_sf"/>
</dbReference>
<keyword evidence="3 10" id="KW-0136">Cellulose degradation</keyword>
<reference evidence="13 14" key="1">
    <citation type="submission" date="2021-05" db="EMBL/GenBank/DDBJ databases">
        <title>Direct Submission.</title>
        <authorList>
            <person name="Li K."/>
            <person name="Gao J."/>
        </authorList>
    </citation>
    <scope>NUCLEOTIDE SEQUENCE [LARGE SCALE GENOMIC DNA]</scope>
    <source>
        <strain evidence="13 14">Mg02</strain>
    </source>
</reference>
<accession>A0ABX8BN09</accession>
<evidence type="ECO:0000313" key="14">
    <source>
        <dbReference type="Proteomes" id="UP000676079"/>
    </source>
</evidence>
<dbReference type="InterPro" id="IPR036434">
    <property type="entry name" value="Beta_cellobiohydrolase_sf"/>
</dbReference>
<comment type="similarity">
    <text evidence="10">Belongs to the glycosyl hydrolase family 6.</text>
</comment>
<keyword evidence="7 10" id="KW-0624">Polysaccharide degradation</keyword>
<evidence type="ECO:0000256" key="7">
    <source>
        <dbReference type="ARBA" id="ARBA00023326"/>
    </source>
</evidence>
<dbReference type="Gene3D" id="3.20.20.40">
    <property type="entry name" value="1, 4-beta cellobiohydrolase"/>
    <property type="match status" value="1"/>
</dbReference>
<evidence type="ECO:0000256" key="2">
    <source>
        <dbReference type="ARBA" id="ARBA00022801"/>
    </source>
</evidence>
<dbReference type="EC" id="3.2.1.-" evidence="10"/>
<feature type="region of interest" description="Disordered" evidence="11">
    <location>
        <begin position="326"/>
        <end position="350"/>
    </location>
</feature>
<evidence type="ECO:0000256" key="3">
    <source>
        <dbReference type="ARBA" id="ARBA00023001"/>
    </source>
</evidence>
<name>A0ABX8BN09_9ACTN</name>
<keyword evidence="14" id="KW-1185">Reference proteome</keyword>
<dbReference type="GO" id="GO:0016787">
    <property type="term" value="F:hydrolase activity"/>
    <property type="evidence" value="ECO:0007669"/>
    <property type="project" value="UniProtKB-KW"/>
</dbReference>
<keyword evidence="4" id="KW-1015">Disulfide bond</keyword>
<evidence type="ECO:0000256" key="11">
    <source>
        <dbReference type="SAM" id="MobiDB-lite"/>
    </source>
</evidence>
<dbReference type="SMART" id="SM00637">
    <property type="entry name" value="CBD_II"/>
    <property type="match status" value="1"/>
</dbReference>
<dbReference type="PROSITE" id="PS00655">
    <property type="entry name" value="GLYCOSYL_HYDROL_F6_1"/>
    <property type="match status" value="1"/>
</dbReference>
<dbReference type="Gene3D" id="2.60.40.290">
    <property type="match status" value="1"/>
</dbReference>
<dbReference type="PROSITE" id="PS51173">
    <property type="entry name" value="CBM2"/>
    <property type="match status" value="1"/>
</dbReference>
<feature type="chain" id="PRO_5044981805" description="Glucanase" evidence="10">
    <location>
        <begin position="29"/>
        <end position="448"/>
    </location>
</feature>
<feature type="domain" description="CBM2" evidence="12">
    <location>
        <begin position="346"/>
        <end position="448"/>
    </location>
</feature>
<dbReference type="InterPro" id="IPR001919">
    <property type="entry name" value="CBD2"/>
</dbReference>
<keyword evidence="6 10" id="KW-0326">Glycosidase</keyword>